<dbReference type="EMBL" id="KB201262">
    <property type="protein sequence ID" value="ESO98338.1"/>
    <property type="molecule type" value="Genomic_DNA"/>
</dbReference>
<dbReference type="AlphaFoldDB" id="V4A3D6"/>
<feature type="coiled-coil region" evidence="1">
    <location>
        <begin position="57"/>
        <end position="91"/>
    </location>
</feature>
<accession>V4A3D6</accession>
<dbReference type="OrthoDB" id="6088568at2759"/>
<reference evidence="3 4" key="1">
    <citation type="journal article" date="2013" name="Nature">
        <title>Insights into bilaterian evolution from three spiralian genomes.</title>
        <authorList>
            <person name="Simakov O."/>
            <person name="Marletaz F."/>
            <person name="Cho S.J."/>
            <person name="Edsinger-Gonzales E."/>
            <person name="Havlak P."/>
            <person name="Hellsten U."/>
            <person name="Kuo D.H."/>
            <person name="Larsson T."/>
            <person name="Lv J."/>
            <person name="Arendt D."/>
            <person name="Savage R."/>
            <person name="Osoegawa K."/>
            <person name="de Jong P."/>
            <person name="Grimwood J."/>
            <person name="Chapman J.A."/>
            <person name="Shapiro H."/>
            <person name="Aerts A."/>
            <person name="Otillar R.P."/>
            <person name="Terry A.Y."/>
            <person name="Boore J.L."/>
            <person name="Grigoriev I.V."/>
            <person name="Lindberg D.R."/>
            <person name="Seaver E.C."/>
            <person name="Weisblat D.A."/>
            <person name="Putnam N.H."/>
            <person name="Rokhsar D.S."/>
        </authorList>
    </citation>
    <scope>NUCLEOTIDE SEQUENCE [LARGE SCALE GENOMIC DNA]</scope>
</reference>
<dbReference type="CTD" id="20248575"/>
<keyword evidence="4" id="KW-1185">Reference proteome</keyword>
<dbReference type="RefSeq" id="XP_009051036.1">
    <property type="nucleotide sequence ID" value="XM_009052788.1"/>
</dbReference>
<keyword evidence="1" id="KW-0175">Coiled coil</keyword>
<dbReference type="GeneID" id="20248575"/>
<protein>
    <submittedName>
        <fullName evidence="3">Uncharacterized protein</fullName>
    </submittedName>
</protein>
<name>V4A3D6_LOTGI</name>
<proteinExistence type="predicted"/>
<evidence type="ECO:0000256" key="1">
    <source>
        <dbReference type="SAM" id="Coils"/>
    </source>
</evidence>
<dbReference type="KEGG" id="lgi:LOTGIDRAFT_231405"/>
<gene>
    <name evidence="3" type="ORF">LOTGIDRAFT_231405</name>
</gene>
<feature type="coiled-coil region" evidence="1">
    <location>
        <begin position="121"/>
        <end position="148"/>
    </location>
</feature>
<organism evidence="3 4">
    <name type="scientific">Lottia gigantea</name>
    <name type="common">Giant owl limpet</name>
    <dbReference type="NCBI Taxonomy" id="225164"/>
    <lineage>
        <taxon>Eukaryota</taxon>
        <taxon>Metazoa</taxon>
        <taxon>Spiralia</taxon>
        <taxon>Lophotrochozoa</taxon>
        <taxon>Mollusca</taxon>
        <taxon>Gastropoda</taxon>
        <taxon>Patellogastropoda</taxon>
        <taxon>Lottioidea</taxon>
        <taxon>Lottiidae</taxon>
        <taxon>Lottia</taxon>
    </lineage>
</organism>
<evidence type="ECO:0000313" key="4">
    <source>
        <dbReference type="Proteomes" id="UP000030746"/>
    </source>
</evidence>
<feature type="coiled-coil region" evidence="1">
    <location>
        <begin position="318"/>
        <end position="349"/>
    </location>
</feature>
<sequence length="457" mass="53100">MCDINSKPTTVKENLKKLERETRDLWYHIKCREKSVDAVEGTLNATEDAVNNLMSLIGNMEHEINECTDKLSELDSKREKLVSERDSLQALMLKRKQNENRTTGSGGSLNSDRIELERAKRDDVREMLLQKRDELEFAKDRKRHVENKIISEWDKLRDEYKKVNDMKKSVLDEIDSADNKKIENLKIARDLTEGEDRESIEESIEWLNLCKEERDLTHQLNQLEFEVDYESNETNKALAIKKRYMNRLEEISREHHEIMVRDGVDTGFYMKEAKPCVDLSIENTDSLMMVESLSDVGEDIEDTITLHRCDQEIDLHTNVEMDEDLKRYAEELEQNMAEYMEELNLNSENKEAEMDVQGTVYPDTEDNLQDAAREYIDEPEVADEKPEPKVPATHVQTRPSAMSHMESSEMDPTLSMKARMISRLGLGEKNRGGSQVKIRNFEMKATGSGTFGNFWKK</sequence>
<feature type="compositionally biased region" description="Basic and acidic residues" evidence="2">
    <location>
        <begin position="379"/>
        <end position="388"/>
    </location>
</feature>
<evidence type="ECO:0000313" key="3">
    <source>
        <dbReference type="EMBL" id="ESO98338.1"/>
    </source>
</evidence>
<dbReference type="HOGENOM" id="CLU_598918_0_0_1"/>
<evidence type="ECO:0000256" key="2">
    <source>
        <dbReference type="SAM" id="MobiDB-lite"/>
    </source>
</evidence>
<dbReference type="Proteomes" id="UP000030746">
    <property type="component" value="Unassembled WGS sequence"/>
</dbReference>
<dbReference type="OMA" id="IAIPREM"/>
<feature type="region of interest" description="Disordered" evidence="2">
    <location>
        <begin position="379"/>
        <end position="411"/>
    </location>
</feature>